<gene>
    <name evidence="2" type="ORF">ACAOBT_LOCUS191</name>
</gene>
<dbReference type="AlphaFoldDB" id="A0A9P0JHX6"/>
<dbReference type="EMBL" id="CAKOFQ010006652">
    <property type="protein sequence ID" value="CAH1953721.1"/>
    <property type="molecule type" value="Genomic_DNA"/>
</dbReference>
<dbReference type="Proteomes" id="UP001152888">
    <property type="component" value="Unassembled WGS sequence"/>
</dbReference>
<keyword evidence="3" id="KW-1185">Reference proteome</keyword>
<sequence length="188" mass="22245">MVHLLSSQHDDDKVCAYLQNKRNMIIDYNASKGGVDHADQLIREYSCSRRTARWPYRLFMNVIDICASNAFILYNEKNPDWQKNNYSRRRLFLLQLGDDLARNYMVKRSHYKNHTDRVKTALRDCGVVMDDQHIPKPQAPARKRAKCYECPRKDDRKVNITCTVCSKFVCELYRKKEQTYVCTKCFST</sequence>
<evidence type="ECO:0000259" key="1">
    <source>
        <dbReference type="Pfam" id="PF13843"/>
    </source>
</evidence>
<reference evidence="2" key="1">
    <citation type="submission" date="2022-03" db="EMBL/GenBank/DDBJ databases">
        <authorList>
            <person name="Sayadi A."/>
        </authorList>
    </citation>
    <scope>NUCLEOTIDE SEQUENCE</scope>
</reference>
<dbReference type="PANTHER" id="PTHR46599:SF6">
    <property type="entry name" value="DUAL SPECIFICITY PHOSPHATASE 26"/>
    <property type="match status" value="1"/>
</dbReference>
<accession>A0A9P0JHX6</accession>
<comment type="caution">
    <text evidence="2">The sequence shown here is derived from an EMBL/GenBank/DDBJ whole genome shotgun (WGS) entry which is preliminary data.</text>
</comment>
<protein>
    <recommendedName>
        <fullName evidence="1">PiggyBac transposable element-derived protein domain-containing protein</fullName>
    </recommendedName>
</protein>
<dbReference type="OrthoDB" id="6777205at2759"/>
<dbReference type="Pfam" id="PF13843">
    <property type="entry name" value="DDE_Tnp_1_7"/>
    <property type="match status" value="1"/>
</dbReference>
<feature type="domain" description="PiggyBac transposable element-derived protein" evidence="1">
    <location>
        <begin position="4"/>
        <end position="71"/>
    </location>
</feature>
<organism evidence="2 3">
    <name type="scientific">Acanthoscelides obtectus</name>
    <name type="common">Bean weevil</name>
    <name type="synonym">Bruchus obtectus</name>
    <dbReference type="NCBI Taxonomy" id="200917"/>
    <lineage>
        <taxon>Eukaryota</taxon>
        <taxon>Metazoa</taxon>
        <taxon>Ecdysozoa</taxon>
        <taxon>Arthropoda</taxon>
        <taxon>Hexapoda</taxon>
        <taxon>Insecta</taxon>
        <taxon>Pterygota</taxon>
        <taxon>Neoptera</taxon>
        <taxon>Endopterygota</taxon>
        <taxon>Coleoptera</taxon>
        <taxon>Polyphaga</taxon>
        <taxon>Cucujiformia</taxon>
        <taxon>Chrysomeloidea</taxon>
        <taxon>Chrysomelidae</taxon>
        <taxon>Bruchinae</taxon>
        <taxon>Bruchini</taxon>
        <taxon>Acanthoscelides</taxon>
    </lineage>
</organism>
<dbReference type="PANTHER" id="PTHR46599">
    <property type="entry name" value="PIGGYBAC TRANSPOSABLE ELEMENT-DERIVED PROTEIN 4"/>
    <property type="match status" value="1"/>
</dbReference>
<name>A0A9P0JHX6_ACAOB</name>
<evidence type="ECO:0000313" key="3">
    <source>
        <dbReference type="Proteomes" id="UP001152888"/>
    </source>
</evidence>
<proteinExistence type="predicted"/>
<dbReference type="InterPro" id="IPR029526">
    <property type="entry name" value="PGBD"/>
</dbReference>
<evidence type="ECO:0000313" key="2">
    <source>
        <dbReference type="EMBL" id="CAH1953721.1"/>
    </source>
</evidence>